<dbReference type="OrthoDB" id="5756833at2"/>
<name>A0A2N5M5G7_9BACI</name>
<dbReference type="InterPro" id="IPR003759">
    <property type="entry name" value="Cbl-bd_cap"/>
</dbReference>
<gene>
    <name evidence="2" type="ORF">CUU66_11875</name>
</gene>
<dbReference type="AlphaFoldDB" id="A0A2N5M5G7"/>
<evidence type="ECO:0000259" key="1">
    <source>
        <dbReference type="PROSITE" id="PS51332"/>
    </source>
</evidence>
<organism evidence="2 3">
    <name type="scientific">Peribacillus deserti</name>
    <dbReference type="NCBI Taxonomy" id="673318"/>
    <lineage>
        <taxon>Bacteria</taxon>
        <taxon>Bacillati</taxon>
        <taxon>Bacillota</taxon>
        <taxon>Bacilli</taxon>
        <taxon>Bacillales</taxon>
        <taxon>Bacillaceae</taxon>
        <taxon>Peribacillus</taxon>
    </lineage>
</organism>
<dbReference type="Pfam" id="PF02310">
    <property type="entry name" value="B12-binding"/>
    <property type="match status" value="1"/>
</dbReference>
<keyword evidence="3" id="KW-1185">Reference proteome</keyword>
<sequence>MDDRHKAFARILLEGNVEAALEYIKQYNYFDRFSIFDHIVTPSLFYIGELWEQNEISVADEHLATGVCDFVLSRLYPPAGSAGSLAKKAMFFCLEGEQHYLGLKMVSSLFEEKGWSTRNLGPNLPLEYAFNYARDWRPNIIGLSVSIVYHLPKLKTCVEALAKLPYKPIILVGGRLAGKYDLEPYCENKAVILKDLESLESWVSQTILGEKLDALS</sequence>
<comment type="caution">
    <text evidence="2">The sequence shown here is derived from an EMBL/GenBank/DDBJ whole genome shotgun (WGS) entry which is preliminary data.</text>
</comment>
<dbReference type="EMBL" id="PGUY01000037">
    <property type="protein sequence ID" value="PLT29599.1"/>
    <property type="molecule type" value="Genomic_DNA"/>
</dbReference>
<dbReference type="SUPFAM" id="SSF52242">
    <property type="entry name" value="Cobalamin (vitamin B12)-binding domain"/>
    <property type="match status" value="1"/>
</dbReference>
<dbReference type="GO" id="GO:0046872">
    <property type="term" value="F:metal ion binding"/>
    <property type="evidence" value="ECO:0007669"/>
    <property type="project" value="InterPro"/>
</dbReference>
<dbReference type="Pfam" id="PF02607">
    <property type="entry name" value="B12-binding_2"/>
    <property type="match status" value="1"/>
</dbReference>
<dbReference type="Gene3D" id="1.10.1240.10">
    <property type="entry name" value="Methionine synthase domain"/>
    <property type="match status" value="1"/>
</dbReference>
<dbReference type="Proteomes" id="UP000234748">
    <property type="component" value="Unassembled WGS sequence"/>
</dbReference>
<dbReference type="GO" id="GO:0031419">
    <property type="term" value="F:cobalamin binding"/>
    <property type="evidence" value="ECO:0007669"/>
    <property type="project" value="InterPro"/>
</dbReference>
<accession>A0A2N5M5G7</accession>
<protein>
    <submittedName>
        <fullName evidence="2">Cobalamin-binding protein</fullName>
    </submittedName>
</protein>
<feature type="domain" description="B12-binding" evidence="1">
    <location>
        <begin position="86"/>
        <end position="213"/>
    </location>
</feature>
<dbReference type="CDD" id="cd02065">
    <property type="entry name" value="B12-binding_like"/>
    <property type="match status" value="1"/>
</dbReference>
<dbReference type="Gene3D" id="3.40.50.280">
    <property type="entry name" value="Cobalamin-binding domain"/>
    <property type="match status" value="1"/>
</dbReference>
<dbReference type="PROSITE" id="PS51332">
    <property type="entry name" value="B12_BINDING"/>
    <property type="match status" value="1"/>
</dbReference>
<dbReference type="RefSeq" id="WP_101642392.1">
    <property type="nucleotide sequence ID" value="NZ_PGUY01000037.1"/>
</dbReference>
<reference evidence="2 3" key="1">
    <citation type="submission" date="2017-11" db="EMBL/GenBank/DDBJ databases">
        <title>Comparitive Functional Genomics of Dry Heat Resistant strains isolated from the Viking Spacecraft.</title>
        <authorList>
            <person name="Seuylemezian A."/>
            <person name="Cooper K."/>
            <person name="Vaishampayan P."/>
        </authorList>
    </citation>
    <scope>NUCLEOTIDE SEQUENCE [LARGE SCALE GENOMIC DNA]</scope>
    <source>
        <strain evidence="2 3">V1-29</strain>
    </source>
</reference>
<evidence type="ECO:0000313" key="3">
    <source>
        <dbReference type="Proteomes" id="UP000234748"/>
    </source>
</evidence>
<dbReference type="InterPro" id="IPR036594">
    <property type="entry name" value="Meth_synthase_dom"/>
</dbReference>
<evidence type="ECO:0000313" key="2">
    <source>
        <dbReference type="EMBL" id="PLT29599.1"/>
    </source>
</evidence>
<dbReference type="InterPro" id="IPR006158">
    <property type="entry name" value="Cobalamin-bd"/>
</dbReference>
<proteinExistence type="predicted"/>
<dbReference type="InterPro" id="IPR036724">
    <property type="entry name" value="Cobalamin-bd_sf"/>
</dbReference>